<evidence type="ECO:0000256" key="2">
    <source>
        <dbReference type="ARBA" id="ARBA00023136"/>
    </source>
</evidence>
<protein>
    <recommendedName>
        <fullName evidence="5">Autophagy-related protein</fullName>
    </recommendedName>
</protein>
<accession>A0A6C0AKI2</accession>
<dbReference type="AlphaFoldDB" id="A0A6C0AKI2"/>
<dbReference type="Gene3D" id="3.10.20.90">
    <property type="entry name" value="Phosphatidylinositol 3-kinase Catalytic Subunit, Chain A, domain 1"/>
    <property type="match status" value="1"/>
</dbReference>
<dbReference type="InterPro" id="IPR004241">
    <property type="entry name" value="Atg8-like"/>
</dbReference>
<dbReference type="Pfam" id="PF02991">
    <property type="entry name" value="ATG8"/>
    <property type="match status" value="1"/>
</dbReference>
<organism evidence="4">
    <name type="scientific">viral metagenome</name>
    <dbReference type="NCBI Taxonomy" id="1070528"/>
    <lineage>
        <taxon>unclassified sequences</taxon>
        <taxon>metagenomes</taxon>
        <taxon>organismal metagenomes</taxon>
    </lineage>
</organism>
<comment type="subcellular location">
    <subcellularLocation>
        <location evidence="1">Membrane</location>
    </subcellularLocation>
</comment>
<dbReference type="PANTHER" id="PTHR10969">
    <property type="entry name" value="MICROTUBULE-ASSOCIATED PROTEINS 1A/1B LIGHT CHAIN 3-RELATED"/>
    <property type="match status" value="1"/>
</dbReference>
<reference evidence="4" key="1">
    <citation type="journal article" date="2020" name="Nature">
        <title>Giant virus diversity and host interactions through global metagenomics.</title>
        <authorList>
            <person name="Schulz F."/>
            <person name="Roux S."/>
            <person name="Paez-Espino D."/>
            <person name="Jungbluth S."/>
            <person name="Walsh D.A."/>
            <person name="Denef V.J."/>
            <person name="McMahon K.D."/>
            <person name="Konstantinidis K.T."/>
            <person name="Eloe-Fadrosh E.A."/>
            <person name="Kyrpides N.C."/>
            <person name="Woyke T."/>
        </authorList>
    </citation>
    <scope>NUCLEOTIDE SEQUENCE</scope>
    <source>
        <strain evidence="4">GVMAG-S-1039698-54</strain>
    </source>
</reference>
<evidence type="ECO:0008006" key="5">
    <source>
        <dbReference type="Google" id="ProtNLM"/>
    </source>
</evidence>
<evidence type="ECO:0000256" key="3">
    <source>
        <dbReference type="ARBA" id="ARBA00023288"/>
    </source>
</evidence>
<dbReference type="EMBL" id="MN740677">
    <property type="protein sequence ID" value="QHS80314.1"/>
    <property type="molecule type" value="Genomic_DNA"/>
</dbReference>
<keyword evidence="2" id="KW-0472">Membrane</keyword>
<proteinExistence type="predicted"/>
<dbReference type="GO" id="GO:0016020">
    <property type="term" value="C:membrane"/>
    <property type="evidence" value="ECO:0007669"/>
    <property type="project" value="UniProtKB-SubCell"/>
</dbReference>
<name>A0A6C0AKI2_9ZZZZ</name>
<sequence length="144" mass="16772">MNIINDTMSTMTSKIYSAKKRIAKMKLPVRKRDFKDKFSYTQRLTESSKIIAKYPDRIPIICERIGDTVPDIDRKKYLVPGDLSIANFMYVIRKRIKLSPEISIFLFVNECMVPCSELMSKCYDEHKDQDGFLYIKYGGESTFG</sequence>
<keyword evidence="3" id="KW-0449">Lipoprotein</keyword>
<dbReference type="InterPro" id="IPR029071">
    <property type="entry name" value="Ubiquitin-like_domsf"/>
</dbReference>
<evidence type="ECO:0000313" key="4">
    <source>
        <dbReference type="EMBL" id="QHS80314.1"/>
    </source>
</evidence>
<dbReference type="SUPFAM" id="SSF54236">
    <property type="entry name" value="Ubiquitin-like"/>
    <property type="match status" value="1"/>
</dbReference>
<evidence type="ECO:0000256" key="1">
    <source>
        <dbReference type="ARBA" id="ARBA00004370"/>
    </source>
</evidence>